<feature type="transmembrane region" description="Helical" evidence="1">
    <location>
        <begin position="256"/>
        <end position="277"/>
    </location>
</feature>
<organism evidence="2 3">
    <name type="scientific">Pseudoalteromonas fenneropenaei</name>
    <dbReference type="NCBI Taxonomy" id="1737459"/>
    <lineage>
        <taxon>Bacteria</taxon>
        <taxon>Pseudomonadati</taxon>
        <taxon>Pseudomonadota</taxon>
        <taxon>Gammaproteobacteria</taxon>
        <taxon>Alteromonadales</taxon>
        <taxon>Pseudoalteromonadaceae</taxon>
        <taxon>Pseudoalteromonas</taxon>
    </lineage>
</organism>
<gene>
    <name evidence="2" type="ORF">ACFOEE_11285</name>
</gene>
<feature type="transmembrane region" description="Helical" evidence="1">
    <location>
        <begin position="173"/>
        <end position="196"/>
    </location>
</feature>
<evidence type="ECO:0008006" key="4">
    <source>
        <dbReference type="Google" id="ProtNLM"/>
    </source>
</evidence>
<evidence type="ECO:0000256" key="1">
    <source>
        <dbReference type="SAM" id="Phobius"/>
    </source>
</evidence>
<reference evidence="3" key="1">
    <citation type="journal article" date="2019" name="Int. J. Syst. Evol. Microbiol.">
        <title>The Global Catalogue of Microorganisms (GCM) 10K type strain sequencing project: providing services to taxonomists for standard genome sequencing and annotation.</title>
        <authorList>
            <consortium name="The Broad Institute Genomics Platform"/>
            <consortium name="The Broad Institute Genome Sequencing Center for Infectious Disease"/>
            <person name="Wu L."/>
            <person name="Ma J."/>
        </authorList>
    </citation>
    <scope>NUCLEOTIDE SEQUENCE [LARGE SCALE GENOMIC DNA]</scope>
    <source>
        <strain evidence="3">KCTC 42730</strain>
    </source>
</reference>
<sequence length="425" mass="47710">MADSLDLMKNNNPSILHSIVMLLLSFYLLADVVSGFAVLQLNIDLKISLAYKLFLTLILLFLIFVLNFSYILFFLVILSYYLLAPALQVLKGSDIAFFVSDFSNVVKILMPFIVFVYIGLMSERYYHFTSKWVERALFSNFIILCGNLVIGLMGFGRPSYELRDGESAGTNGFIYSANELGATMVVLFCFALHLCWNRKPKFYWLAAAGSLLAGVAVATKTALLATFLIIFLVPIFNERERFLSLTKLKFAMFAPALALTSVFVIMIVDFLNALGLYDKFVWVLDQKGVLGIILSGRDLYAKEILQVYFYQLELWQQVIGVSSAGIAQFIHIKYSAEIDSVDILAWFGVVGLFICLSLHLYLFIKAWVQFRSPSSLYSPCVALGLSILFCLSQLSGHVWMSGTLGVSLGLFASLLWFDKPQQEVV</sequence>
<keyword evidence="1" id="KW-0472">Membrane</keyword>
<dbReference type="RefSeq" id="WP_377124242.1">
    <property type="nucleotide sequence ID" value="NZ_JBHRSD010000017.1"/>
</dbReference>
<protein>
    <recommendedName>
        <fullName evidence="4">O-antigen ligase domain-containing protein</fullName>
    </recommendedName>
</protein>
<feature type="transmembrane region" description="Helical" evidence="1">
    <location>
        <begin position="400"/>
        <end position="417"/>
    </location>
</feature>
<dbReference type="EMBL" id="JBHRSD010000017">
    <property type="protein sequence ID" value="MFC3033106.1"/>
    <property type="molecule type" value="Genomic_DNA"/>
</dbReference>
<feature type="transmembrane region" description="Helical" evidence="1">
    <location>
        <begin position="376"/>
        <end position="394"/>
    </location>
</feature>
<feature type="transmembrane region" description="Helical" evidence="1">
    <location>
        <begin position="132"/>
        <end position="153"/>
    </location>
</feature>
<feature type="transmembrane region" description="Helical" evidence="1">
    <location>
        <begin position="15"/>
        <end position="41"/>
    </location>
</feature>
<keyword evidence="3" id="KW-1185">Reference proteome</keyword>
<dbReference type="Proteomes" id="UP001595453">
    <property type="component" value="Unassembled WGS sequence"/>
</dbReference>
<keyword evidence="1" id="KW-1133">Transmembrane helix</keyword>
<evidence type="ECO:0000313" key="3">
    <source>
        <dbReference type="Proteomes" id="UP001595453"/>
    </source>
</evidence>
<feature type="transmembrane region" description="Helical" evidence="1">
    <location>
        <begin position="53"/>
        <end position="83"/>
    </location>
</feature>
<keyword evidence="1" id="KW-0812">Transmembrane</keyword>
<comment type="caution">
    <text evidence="2">The sequence shown here is derived from an EMBL/GenBank/DDBJ whole genome shotgun (WGS) entry which is preliminary data.</text>
</comment>
<feature type="transmembrane region" description="Helical" evidence="1">
    <location>
        <begin position="203"/>
        <end position="236"/>
    </location>
</feature>
<proteinExistence type="predicted"/>
<name>A0ABV7CKN4_9GAMM</name>
<accession>A0ABV7CKN4</accession>
<feature type="transmembrane region" description="Helical" evidence="1">
    <location>
        <begin position="343"/>
        <end position="364"/>
    </location>
</feature>
<evidence type="ECO:0000313" key="2">
    <source>
        <dbReference type="EMBL" id="MFC3033106.1"/>
    </source>
</evidence>
<feature type="transmembrane region" description="Helical" evidence="1">
    <location>
        <begin position="95"/>
        <end position="120"/>
    </location>
</feature>